<dbReference type="EMBL" id="HBUE01150452">
    <property type="protein sequence ID" value="CAG6504849.1"/>
    <property type="molecule type" value="Transcribed_RNA"/>
</dbReference>
<evidence type="ECO:0000313" key="2">
    <source>
        <dbReference type="EMBL" id="CAG6556133.1"/>
    </source>
</evidence>
<sequence>MDSNSTRSDEEDEDDTVKTTELEKKIDNDNAPDLLFQDRHEKEAQTPSTAINNSNENENPPQITKEPCFVYADTKNCYNLLEKKKKLRRLNLAQKCINKKPNK</sequence>
<evidence type="ECO:0000256" key="1">
    <source>
        <dbReference type="SAM" id="MobiDB-lite"/>
    </source>
</evidence>
<protein>
    <submittedName>
        <fullName evidence="2">(northern house mosquito) hypothetical protein</fullName>
    </submittedName>
</protein>
<reference evidence="2" key="1">
    <citation type="submission" date="2021-05" db="EMBL/GenBank/DDBJ databases">
        <authorList>
            <person name="Alioto T."/>
            <person name="Alioto T."/>
            <person name="Gomez Garrido J."/>
        </authorList>
    </citation>
    <scope>NUCLEOTIDE SEQUENCE</scope>
</reference>
<feature type="compositionally biased region" description="Basic and acidic residues" evidence="1">
    <location>
        <begin position="16"/>
        <end position="28"/>
    </location>
</feature>
<organism evidence="2">
    <name type="scientific">Culex pipiens</name>
    <name type="common">House mosquito</name>
    <dbReference type="NCBI Taxonomy" id="7175"/>
    <lineage>
        <taxon>Eukaryota</taxon>
        <taxon>Metazoa</taxon>
        <taxon>Ecdysozoa</taxon>
        <taxon>Arthropoda</taxon>
        <taxon>Hexapoda</taxon>
        <taxon>Insecta</taxon>
        <taxon>Pterygota</taxon>
        <taxon>Neoptera</taxon>
        <taxon>Endopterygota</taxon>
        <taxon>Diptera</taxon>
        <taxon>Nematocera</taxon>
        <taxon>Culicoidea</taxon>
        <taxon>Culicidae</taxon>
        <taxon>Culicinae</taxon>
        <taxon>Culicini</taxon>
        <taxon>Culex</taxon>
        <taxon>Culex</taxon>
    </lineage>
</organism>
<feature type="region of interest" description="Disordered" evidence="1">
    <location>
        <begin position="1"/>
        <end position="64"/>
    </location>
</feature>
<proteinExistence type="predicted"/>
<name>A0A8D8N8W4_CULPI</name>
<accession>A0A8D8N8W4</accession>
<dbReference type="AlphaFoldDB" id="A0A8D8N8W4"/>
<dbReference type="EMBL" id="HBUE01255420">
    <property type="protein sequence ID" value="CAG6556133.1"/>
    <property type="molecule type" value="Transcribed_RNA"/>
</dbReference>
<feature type="compositionally biased region" description="Polar residues" evidence="1">
    <location>
        <begin position="45"/>
        <end position="62"/>
    </location>
</feature>